<sequence>METTQNAQTDIAFESHKKFQRIDGLKMAYIDKGNGDPIVFLHGNPTSGYIWRNVLPHVQDLGRCIVPDLMGMGDSDHFKEAADYTFEKNERYLDALFSALGLQKNITFVVHDWGSVLAFYWARKHPGAVKGIVYMESITRPRSWEEVPGAARETFLKLRSNEGEQMVLAGNSFIEFNLPKTILRTLSDEEMAAYRRPFSEPGEGRRAMLSWARQLPLGGEPVEMIRIVNENSSWLAESPFPKLFIEAIPGTLADAEKQACMRWPNQTHITVSGHHNLQEDSAGEIGVAIAEWLRKIR</sequence>
<evidence type="ECO:0000256" key="1">
    <source>
        <dbReference type="ARBA" id="ARBA00022801"/>
    </source>
</evidence>
<protein>
    <submittedName>
        <fullName evidence="3">Haloalkane dehalogenase</fullName>
    </submittedName>
</protein>
<evidence type="ECO:0000313" key="3">
    <source>
        <dbReference type="EMBL" id="SKB78801.1"/>
    </source>
</evidence>
<dbReference type="EMBL" id="FUZA01000002">
    <property type="protein sequence ID" value="SKB78801.1"/>
    <property type="molecule type" value="Genomic_DNA"/>
</dbReference>
<evidence type="ECO:0000259" key="2">
    <source>
        <dbReference type="Pfam" id="PF00561"/>
    </source>
</evidence>
<keyword evidence="1" id="KW-0378">Hydrolase</keyword>
<name>A0A1T5E4D8_9BACT</name>
<dbReference type="Gene3D" id="3.40.50.1820">
    <property type="entry name" value="alpha/beta hydrolase"/>
    <property type="match status" value="1"/>
</dbReference>
<dbReference type="NCBIfam" id="NF002938">
    <property type="entry name" value="PRK03592.1"/>
    <property type="match status" value="1"/>
</dbReference>
<dbReference type="InterPro" id="IPR000639">
    <property type="entry name" value="Epox_hydrolase-like"/>
</dbReference>
<dbReference type="Proteomes" id="UP000190897">
    <property type="component" value="Unassembled WGS sequence"/>
</dbReference>
<dbReference type="InterPro" id="IPR000073">
    <property type="entry name" value="AB_hydrolase_1"/>
</dbReference>
<dbReference type="STRING" id="651661.SAMN05660293_02152"/>
<dbReference type="OrthoDB" id="9799612at2"/>
<proteinExistence type="predicted"/>
<dbReference type="Pfam" id="PF00561">
    <property type="entry name" value="Abhydrolase_1"/>
    <property type="match status" value="1"/>
</dbReference>
<feature type="domain" description="AB hydrolase-1" evidence="2">
    <location>
        <begin position="37"/>
        <end position="159"/>
    </location>
</feature>
<keyword evidence="4" id="KW-1185">Reference proteome</keyword>
<dbReference type="AlphaFoldDB" id="A0A1T5E4D8"/>
<accession>A0A1T5E4D8</accession>
<organism evidence="3 4">
    <name type="scientific">Dyadobacter psychrophilus</name>
    <dbReference type="NCBI Taxonomy" id="651661"/>
    <lineage>
        <taxon>Bacteria</taxon>
        <taxon>Pseudomonadati</taxon>
        <taxon>Bacteroidota</taxon>
        <taxon>Cytophagia</taxon>
        <taxon>Cytophagales</taxon>
        <taxon>Spirosomataceae</taxon>
        <taxon>Dyadobacter</taxon>
    </lineage>
</organism>
<dbReference type="InterPro" id="IPR029058">
    <property type="entry name" value="AB_hydrolase_fold"/>
</dbReference>
<dbReference type="GO" id="GO:0016787">
    <property type="term" value="F:hydrolase activity"/>
    <property type="evidence" value="ECO:0007669"/>
    <property type="project" value="UniProtKB-KW"/>
</dbReference>
<dbReference type="SUPFAM" id="SSF53474">
    <property type="entry name" value="alpha/beta-Hydrolases"/>
    <property type="match status" value="1"/>
</dbReference>
<gene>
    <name evidence="3" type="ORF">SAMN05660293_02152</name>
</gene>
<evidence type="ECO:0000313" key="4">
    <source>
        <dbReference type="Proteomes" id="UP000190897"/>
    </source>
</evidence>
<dbReference type="PRINTS" id="PR00412">
    <property type="entry name" value="EPOXHYDRLASE"/>
</dbReference>
<reference evidence="4" key="1">
    <citation type="submission" date="2017-02" db="EMBL/GenBank/DDBJ databases">
        <authorList>
            <person name="Varghese N."/>
            <person name="Submissions S."/>
        </authorList>
    </citation>
    <scope>NUCLEOTIDE SEQUENCE [LARGE SCALE GENOMIC DNA]</scope>
    <source>
        <strain evidence="4">DSM 22270</strain>
    </source>
</reference>
<dbReference type="RefSeq" id="WP_082214657.1">
    <property type="nucleotide sequence ID" value="NZ_FUZA01000002.1"/>
</dbReference>
<dbReference type="PANTHER" id="PTHR43329">
    <property type="entry name" value="EPOXIDE HYDROLASE"/>
    <property type="match status" value="1"/>
</dbReference>